<dbReference type="InterPro" id="IPR014748">
    <property type="entry name" value="Enoyl-CoA_hydra_C"/>
</dbReference>
<dbReference type="PANTHER" id="PTHR43802">
    <property type="entry name" value="ENOYL-COA HYDRATASE"/>
    <property type="match status" value="1"/>
</dbReference>
<dbReference type="InterPro" id="IPR029045">
    <property type="entry name" value="ClpP/crotonase-like_dom_sf"/>
</dbReference>
<dbReference type="EMBL" id="JACVVX010000007">
    <property type="protein sequence ID" value="MBD0416722.1"/>
    <property type="molecule type" value="Genomic_DNA"/>
</dbReference>
<comment type="caution">
    <text evidence="2">The sequence shown here is derived from an EMBL/GenBank/DDBJ whole genome shotgun (WGS) entry which is preliminary data.</text>
</comment>
<accession>A0A8J6PQA9</accession>
<dbReference type="RefSeq" id="WP_188166168.1">
    <property type="nucleotide sequence ID" value="NZ_JACVVX010000007.1"/>
</dbReference>
<dbReference type="Proteomes" id="UP000643405">
    <property type="component" value="Unassembled WGS sequence"/>
</dbReference>
<dbReference type="Gene3D" id="1.10.12.10">
    <property type="entry name" value="Lyase 2-enoyl-coa Hydratase, Chain A, domain 2"/>
    <property type="match status" value="1"/>
</dbReference>
<name>A0A8J6PQA9_9HYPH</name>
<sequence>MSDAIQLINVSREGRTGVIELARPSVFNCLSMEVHAAILAALKGFEADTSISALLICAEGKNFCTGAELGEVKEKRRSEAEIDAFLRRGHETLQALEESRLPVVCAVQGLCLAGGMELLLACDVAFAAQTAKFGDQHAQFGLVPGWGASQRLPRLIGLRRAMDLFMSVRWIEAEKAEQWGLVNYVLPEGDLRSEALAYCAKLATRNSVGLAMMKRLAIEGLDMPLADALEFEIRNVNAPLRSDAVTEGLAAFEEKRQPNFG</sequence>
<dbReference type="PANTHER" id="PTHR43802:SF1">
    <property type="entry name" value="IP11341P-RELATED"/>
    <property type="match status" value="1"/>
</dbReference>
<keyword evidence="3" id="KW-1185">Reference proteome</keyword>
<dbReference type="GO" id="GO:0003824">
    <property type="term" value="F:catalytic activity"/>
    <property type="evidence" value="ECO:0007669"/>
    <property type="project" value="UniProtKB-ARBA"/>
</dbReference>
<dbReference type="Pfam" id="PF00378">
    <property type="entry name" value="ECH_1"/>
    <property type="match status" value="1"/>
</dbReference>
<comment type="similarity">
    <text evidence="1">Belongs to the enoyl-CoA hydratase/isomerase family.</text>
</comment>
<evidence type="ECO:0000313" key="3">
    <source>
        <dbReference type="Proteomes" id="UP000643405"/>
    </source>
</evidence>
<evidence type="ECO:0000256" key="1">
    <source>
        <dbReference type="ARBA" id="ARBA00005254"/>
    </source>
</evidence>
<dbReference type="InterPro" id="IPR001753">
    <property type="entry name" value="Enoyl-CoA_hydra/iso"/>
</dbReference>
<protein>
    <submittedName>
        <fullName evidence="2">Enoyl-CoA hydratase/isomerase family protein</fullName>
    </submittedName>
</protein>
<reference evidence="2" key="1">
    <citation type="submission" date="2020-09" db="EMBL/GenBank/DDBJ databases">
        <title>Genome seq and assembly of Tianweitania sp.</title>
        <authorList>
            <person name="Chhetri G."/>
        </authorList>
    </citation>
    <scope>NUCLEOTIDE SEQUENCE</scope>
    <source>
        <strain evidence="2">Rool2</strain>
    </source>
</reference>
<organism evidence="2 3">
    <name type="scientific">Oryzicola mucosus</name>
    <dbReference type="NCBI Taxonomy" id="2767425"/>
    <lineage>
        <taxon>Bacteria</taxon>
        <taxon>Pseudomonadati</taxon>
        <taxon>Pseudomonadota</taxon>
        <taxon>Alphaproteobacteria</taxon>
        <taxon>Hyphomicrobiales</taxon>
        <taxon>Phyllobacteriaceae</taxon>
        <taxon>Oryzicola</taxon>
    </lineage>
</organism>
<dbReference type="AlphaFoldDB" id="A0A8J6PQA9"/>
<gene>
    <name evidence="2" type="ORF">ICI42_18885</name>
</gene>
<dbReference type="CDD" id="cd06558">
    <property type="entry name" value="crotonase-like"/>
    <property type="match status" value="1"/>
</dbReference>
<evidence type="ECO:0000313" key="2">
    <source>
        <dbReference type="EMBL" id="MBD0416722.1"/>
    </source>
</evidence>
<dbReference type="Gene3D" id="3.90.226.10">
    <property type="entry name" value="2-enoyl-CoA Hydratase, Chain A, domain 1"/>
    <property type="match status" value="1"/>
</dbReference>
<proteinExistence type="inferred from homology"/>
<dbReference type="SUPFAM" id="SSF52096">
    <property type="entry name" value="ClpP/crotonase"/>
    <property type="match status" value="1"/>
</dbReference>